<evidence type="ECO:0000256" key="1">
    <source>
        <dbReference type="SAM" id="MobiDB-lite"/>
    </source>
</evidence>
<proteinExistence type="predicted"/>
<organism evidence="2 3">
    <name type="scientific">Melittangium boletus DSM 14713</name>
    <dbReference type="NCBI Taxonomy" id="1294270"/>
    <lineage>
        <taxon>Bacteria</taxon>
        <taxon>Pseudomonadati</taxon>
        <taxon>Myxococcota</taxon>
        <taxon>Myxococcia</taxon>
        <taxon>Myxococcales</taxon>
        <taxon>Cystobacterineae</taxon>
        <taxon>Archangiaceae</taxon>
        <taxon>Melittangium</taxon>
    </lineage>
</organism>
<sequence length="144" mass="15276">MRLKLEQGMGAPNHAIHGMWGEGGKAKGVLQHWGGEQASVARTLARLSWTTGPTEHGGNHRPEVSLWAVFAGAKHRQLAVLREAAVTAGLHEVVTGVTCLASIRPSAPRLTVASTVLARASKRGGTQDRNHGVEGMDEGGIYSW</sequence>
<accession>A0A250IHB4</accession>
<evidence type="ECO:0000313" key="3">
    <source>
        <dbReference type="Proteomes" id="UP000217289"/>
    </source>
</evidence>
<feature type="region of interest" description="Disordered" evidence="1">
    <location>
        <begin position="121"/>
        <end position="144"/>
    </location>
</feature>
<reference evidence="2 3" key="1">
    <citation type="submission" date="2017-06" db="EMBL/GenBank/DDBJ databases">
        <authorList>
            <person name="Kim H.J."/>
            <person name="Triplett B.A."/>
        </authorList>
    </citation>
    <scope>NUCLEOTIDE SEQUENCE [LARGE SCALE GENOMIC DNA]</scope>
    <source>
        <strain evidence="2 3">DSM 14713</strain>
    </source>
</reference>
<dbReference type="AlphaFoldDB" id="A0A250IHB4"/>
<dbReference type="KEGG" id="mbd:MEBOL_004018"/>
<protein>
    <submittedName>
        <fullName evidence="2">Uncharacterized protein</fullName>
    </submittedName>
</protein>
<keyword evidence="3" id="KW-1185">Reference proteome</keyword>
<gene>
    <name evidence="2" type="ORF">MEBOL_004018</name>
</gene>
<feature type="compositionally biased region" description="Basic and acidic residues" evidence="1">
    <location>
        <begin position="125"/>
        <end position="134"/>
    </location>
</feature>
<name>A0A250IHB4_9BACT</name>
<dbReference type="OrthoDB" id="5520249at2"/>
<dbReference type="RefSeq" id="WP_095978996.1">
    <property type="nucleotide sequence ID" value="NZ_CP022163.1"/>
</dbReference>
<evidence type="ECO:0000313" key="2">
    <source>
        <dbReference type="EMBL" id="ATB30557.1"/>
    </source>
</evidence>
<dbReference type="EMBL" id="CP022163">
    <property type="protein sequence ID" value="ATB30557.1"/>
    <property type="molecule type" value="Genomic_DNA"/>
</dbReference>
<dbReference type="Proteomes" id="UP000217289">
    <property type="component" value="Chromosome"/>
</dbReference>